<name>A0A828Y329_9LEPT</name>
<keyword evidence="3" id="KW-1185">Reference proteome</keyword>
<evidence type="ECO:0000313" key="2">
    <source>
        <dbReference type="EMBL" id="EKO51286.1"/>
    </source>
</evidence>
<dbReference type="AlphaFoldDB" id="A0A828Y329"/>
<organism evidence="2 3">
    <name type="scientific">Leptospira kirschneri str. 200802841</name>
    <dbReference type="NCBI Taxonomy" id="1193047"/>
    <lineage>
        <taxon>Bacteria</taxon>
        <taxon>Pseudomonadati</taxon>
        <taxon>Spirochaetota</taxon>
        <taxon>Spirochaetia</taxon>
        <taxon>Leptospirales</taxon>
        <taxon>Leptospiraceae</taxon>
        <taxon>Leptospira</taxon>
    </lineage>
</organism>
<comment type="caution">
    <text evidence="2">The sequence shown here is derived from an EMBL/GenBank/DDBJ whole genome shotgun (WGS) entry which is preliminary data.</text>
</comment>
<dbReference type="RefSeq" id="WP_004770562.1">
    <property type="nucleotide sequence ID" value="NZ_AKWH02000041.1"/>
</dbReference>
<accession>A0A828Y329</accession>
<proteinExistence type="predicted"/>
<sequence>MANIKKCDRVRSRFICDQVKNLREKGFNVYTVFDRCWSKIPDALAKKLNAEELLLYIRLHILPTEISSQTSRNKDDGYNTKNPKSHTVEKFA</sequence>
<evidence type="ECO:0000256" key="1">
    <source>
        <dbReference type="SAM" id="MobiDB-lite"/>
    </source>
</evidence>
<dbReference type="EMBL" id="AKWH02000041">
    <property type="protein sequence ID" value="EKO51286.1"/>
    <property type="molecule type" value="Genomic_DNA"/>
</dbReference>
<reference evidence="2" key="1">
    <citation type="submission" date="2012-10" db="EMBL/GenBank/DDBJ databases">
        <authorList>
            <person name="Harkins D.M."/>
            <person name="Durkin A.S."/>
            <person name="Brinkac L.M."/>
            <person name="Selengut J.D."/>
            <person name="Sanka R."/>
            <person name="DePew J."/>
            <person name="Purushe J."/>
            <person name="Picardeau M."/>
            <person name="Werts C."/>
            <person name="Goarant C."/>
            <person name="Vinetz J.M."/>
            <person name="Sutton G.G."/>
            <person name="Nelson W.C."/>
            <person name="Fouts D.E."/>
        </authorList>
    </citation>
    <scope>NUCLEOTIDE SEQUENCE [LARGE SCALE GENOMIC DNA]</scope>
    <source>
        <strain evidence="2">200802841</strain>
    </source>
</reference>
<protein>
    <submittedName>
        <fullName evidence="2">Uncharacterized protein</fullName>
    </submittedName>
</protein>
<evidence type="ECO:0000313" key="3">
    <source>
        <dbReference type="Proteomes" id="UP000006339"/>
    </source>
</evidence>
<dbReference type="Proteomes" id="UP000006339">
    <property type="component" value="Unassembled WGS sequence"/>
</dbReference>
<gene>
    <name evidence="2" type="ORF">LEP1GSC131_2050</name>
</gene>
<feature type="region of interest" description="Disordered" evidence="1">
    <location>
        <begin position="69"/>
        <end position="92"/>
    </location>
</feature>